<evidence type="ECO:0000313" key="2">
    <source>
        <dbReference type="EMBL" id="KZV42852.1"/>
    </source>
</evidence>
<gene>
    <name evidence="2" type="ORF">F511_13605</name>
</gene>
<feature type="region of interest" description="Disordered" evidence="1">
    <location>
        <begin position="150"/>
        <end position="181"/>
    </location>
</feature>
<protein>
    <submittedName>
        <fullName evidence="2">Uncharacterized protein</fullName>
    </submittedName>
</protein>
<reference evidence="2 3" key="1">
    <citation type="journal article" date="2015" name="Proc. Natl. Acad. Sci. U.S.A.">
        <title>The resurrection genome of Boea hygrometrica: A blueprint for survival of dehydration.</title>
        <authorList>
            <person name="Xiao L."/>
            <person name="Yang G."/>
            <person name="Zhang L."/>
            <person name="Yang X."/>
            <person name="Zhao S."/>
            <person name="Ji Z."/>
            <person name="Zhou Q."/>
            <person name="Hu M."/>
            <person name="Wang Y."/>
            <person name="Chen M."/>
            <person name="Xu Y."/>
            <person name="Jin H."/>
            <person name="Xiao X."/>
            <person name="Hu G."/>
            <person name="Bao F."/>
            <person name="Hu Y."/>
            <person name="Wan P."/>
            <person name="Li L."/>
            <person name="Deng X."/>
            <person name="Kuang T."/>
            <person name="Xiang C."/>
            <person name="Zhu J.K."/>
            <person name="Oliver M.J."/>
            <person name="He Y."/>
        </authorList>
    </citation>
    <scope>NUCLEOTIDE SEQUENCE [LARGE SCALE GENOMIC DNA]</scope>
    <source>
        <strain evidence="3">cv. XS01</strain>
    </source>
</reference>
<sequence length="197" mass="22126">MTSAFMSSQSAVGYQQMRREVKEMKRRRAGESADELALMTSSVMSSYSVDGLREQSQDISRWYLEIAIEKRCRLHKLIRQRFALAIKIQQMLFALRSSSRKIPAGSICLIPAGQPDASDSVFPVESLYEPAVAMNTVASFAYPVASSTHPVASFGSRRKKRRSSEAWQTDSRSSRSDEPIAKQLTTYEEISKLDVNC</sequence>
<name>A0A2Z7C7Z8_9LAMI</name>
<evidence type="ECO:0000256" key="1">
    <source>
        <dbReference type="SAM" id="MobiDB-lite"/>
    </source>
</evidence>
<dbReference type="AlphaFoldDB" id="A0A2Z7C7Z8"/>
<accession>A0A2Z7C7Z8</accession>
<organism evidence="2 3">
    <name type="scientific">Dorcoceras hygrometricum</name>
    <dbReference type="NCBI Taxonomy" id="472368"/>
    <lineage>
        <taxon>Eukaryota</taxon>
        <taxon>Viridiplantae</taxon>
        <taxon>Streptophyta</taxon>
        <taxon>Embryophyta</taxon>
        <taxon>Tracheophyta</taxon>
        <taxon>Spermatophyta</taxon>
        <taxon>Magnoliopsida</taxon>
        <taxon>eudicotyledons</taxon>
        <taxon>Gunneridae</taxon>
        <taxon>Pentapetalae</taxon>
        <taxon>asterids</taxon>
        <taxon>lamiids</taxon>
        <taxon>Lamiales</taxon>
        <taxon>Gesneriaceae</taxon>
        <taxon>Didymocarpoideae</taxon>
        <taxon>Trichosporeae</taxon>
        <taxon>Loxocarpinae</taxon>
        <taxon>Dorcoceras</taxon>
    </lineage>
</organism>
<dbReference type="EMBL" id="KQ998945">
    <property type="protein sequence ID" value="KZV42852.1"/>
    <property type="molecule type" value="Genomic_DNA"/>
</dbReference>
<evidence type="ECO:0000313" key="3">
    <source>
        <dbReference type="Proteomes" id="UP000250235"/>
    </source>
</evidence>
<keyword evidence="3" id="KW-1185">Reference proteome</keyword>
<dbReference type="Proteomes" id="UP000250235">
    <property type="component" value="Unassembled WGS sequence"/>
</dbReference>
<proteinExistence type="predicted"/>